<dbReference type="AlphaFoldDB" id="A0A9P3T7V8"/>
<dbReference type="EMBL" id="MWPR01000021">
    <property type="protein sequence ID" value="ORJ49568.1"/>
    <property type="molecule type" value="Genomic_DNA"/>
</dbReference>
<evidence type="ECO:0000313" key="1">
    <source>
        <dbReference type="EMBL" id="HAT3580395.1"/>
    </source>
</evidence>
<evidence type="ECO:0000313" key="3">
    <source>
        <dbReference type="Proteomes" id="UP000192521"/>
    </source>
</evidence>
<sequence>MRQRGVVLHHEHRIGYVIIRDEFGNHTVVKLLTGNDIERGDIIIGFLHGEGDQTFHNETQDVSLEVQIQGHGLSEEATIHMIQKAH</sequence>
<dbReference type="EMBL" id="DACSUM010000004">
    <property type="protein sequence ID" value="HAT3580395.1"/>
    <property type="molecule type" value="Genomic_DNA"/>
</dbReference>
<keyword evidence="3" id="KW-1185">Reference proteome</keyword>
<protein>
    <submittedName>
        <fullName evidence="1">Uncharacterized protein</fullName>
    </submittedName>
</protein>
<dbReference type="Proteomes" id="UP000867740">
    <property type="component" value="Unassembled WGS sequence"/>
</dbReference>
<evidence type="ECO:0000313" key="2">
    <source>
        <dbReference type="EMBL" id="ORJ49568.1"/>
    </source>
</evidence>
<evidence type="ECO:0000313" key="4">
    <source>
        <dbReference type="Proteomes" id="UP000867740"/>
    </source>
</evidence>
<reference evidence="1" key="2">
    <citation type="journal article" date="2018" name="Genome Biol.">
        <title>SKESA: strategic k-mer extension for scrupulous assemblies.</title>
        <authorList>
            <person name="Souvorov A."/>
            <person name="Agarwala R."/>
            <person name="Lipman D.J."/>
        </authorList>
    </citation>
    <scope>NUCLEOTIDE SEQUENCE</scope>
    <source>
        <strain evidence="1">CAVp300</strain>
    </source>
</reference>
<gene>
    <name evidence="2" type="ORF">B2M27_14755</name>
    <name evidence="1" type="ORF">I8531_000652</name>
</gene>
<accession>A0A9P3T7V8</accession>
<dbReference type="RefSeq" id="WP_047369904.1">
    <property type="nucleotide sequence ID" value="NZ_CABMNU010000005.1"/>
</dbReference>
<dbReference type="OrthoDB" id="6627316at2"/>
<name>A0A9P3T7V8_KLUIN</name>
<comment type="caution">
    <text evidence="1">The sequence shown here is derived from an EMBL/GenBank/DDBJ whole genome shotgun (WGS) entry which is preliminary data.</text>
</comment>
<organism evidence="1 4">
    <name type="scientific">Kluyvera intermedia</name>
    <name type="common">Enterobacter intermedius</name>
    <dbReference type="NCBI Taxonomy" id="61648"/>
    <lineage>
        <taxon>Bacteria</taxon>
        <taxon>Pseudomonadati</taxon>
        <taxon>Pseudomonadota</taxon>
        <taxon>Gammaproteobacteria</taxon>
        <taxon>Enterobacterales</taxon>
        <taxon>Enterobacteriaceae</taxon>
        <taxon>Kluyvera</taxon>
    </lineage>
</organism>
<reference evidence="1" key="3">
    <citation type="submission" date="2020-10" db="EMBL/GenBank/DDBJ databases">
        <authorList>
            <consortium name="NCBI Pathogen Detection Project"/>
        </authorList>
    </citation>
    <scope>NUCLEOTIDE SEQUENCE</scope>
    <source>
        <strain evidence="1">CAVp300</strain>
    </source>
</reference>
<dbReference type="Proteomes" id="UP000192521">
    <property type="component" value="Unassembled WGS sequence"/>
</dbReference>
<proteinExistence type="predicted"/>
<reference evidence="2 3" key="1">
    <citation type="submission" date="2017-02" db="EMBL/GenBank/DDBJ databases">
        <title>Draft genome sequence of a Kluyvera intermedia isolate from a patient with a pancreatic abscess.</title>
        <authorList>
            <person name="Thele R."/>
        </authorList>
    </citation>
    <scope>NUCLEOTIDE SEQUENCE [LARGE SCALE GENOMIC DNA]</scope>
    <source>
        <strain evidence="2 3">FOSA7093</strain>
    </source>
</reference>